<sequence>MAACLPSITPAIGSLFGENILMPFKSNSVTNLCQSRMHFRVYSGGSNVLFS</sequence>
<organism evidence="1">
    <name type="scientific">Arundo donax</name>
    <name type="common">Giant reed</name>
    <name type="synonym">Donax arundinaceus</name>
    <dbReference type="NCBI Taxonomy" id="35708"/>
    <lineage>
        <taxon>Eukaryota</taxon>
        <taxon>Viridiplantae</taxon>
        <taxon>Streptophyta</taxon>
        <taxon>Embryophyta</taxon>
        <taxon>Tracheophyta</taxon>
        <taxon>Spermatophyta</taxon>
        <taxon>Magnoliopsida</taxon>
        <taxon>Liliopsida</taxon>
        <taxon>Poales</taxon>
        <taxon>Poaceae</taxon>
        <taxon>PACMAD clade</taxon>
        <taxon>Arundinoideae</taxon>
        <taxon>Arundineae</taxon>
        <taxon>Arundo</taxon>
    </lineage>
</organism>
<evidence type="ECO:0000313" key="1">
    <source>
        <dbReference type="EMBL" id="JAE27591.1"/>
    </source>
</evidence>
<dbReference type="EMBL" id="GBRH01170305">
    <property type="protein sequence ID" value="JAE27591.1"/>
    <property type="molecule type" value="Transcribed_RNA"/>
</dbReference>
<dbReference type="AlphaFoldDB" id="A0A0A9GYE6"/>
<reference evidence="1" key="2">
    <citation type="journal article" date="2015" name="Data Brief">
        <title>Shoot transcriptome of the giant reed, Arundo donax.</title>
        <authorList>
            <person name="Barrero R.A."/>
            <person name="Guerrero F.D."/>
            <person name="Moolhuijzen P."/>
            <person name="Goolsby J.A."/>
            <person name="Tidwell J."/>
            <person name="Bellgard S.E."/>
            <person name="Bellgard M.I."/>
        </authorList>
    </citation>
    <scope>NUCLEOTIDE SEQUENCE</scope>
    <source>
        <tissue evidence="1">Shoot tissue taken approximately 20 cm above the soil surface</tissue>
    </source>
</reference>
<accession>A0A0A9GYE6</accession>
<name>A0A0A9GYE6_ARUDO</name>
<protein>
    <submittedName>
        <fullName evidence="1">Uncharacterized protein</fullName>
    </submittedName>
</protein>
<reference evidence="1" key="1">
    <citation type="submission" date="2014-09" db="EMBL/GenBank/DDBJ databases">
        <authorList>
            <person name="Magalhaes I.L.F."/>
            <person name="Oliveira U."/>
            <person name="Santos F.R."/>
            <person name="Vidigal T.H.D.A."/>
            <person name="Brescovit A.D."/>
            <person name="Santos A.J."/>
        </authorList>
    </citation>
    <scope>NUCLEOTIDE SEQUENCE</scope>
    <source>
        <tissue evidence="1">Shoot tissue taken approximately 20 cm above the soil surface</tissue>
    </source>
</reference>
<proteinExistence type="predicted"/>